<dbReference type="RefSeq" id="WP_155474587.1">
    <property type="nucleotide sequence ID" value="NZ_WNKU01000001.1"/>
</dbReference>
<gene>
    <name evidence="1" type="ORF">GJ688_00555</name>
</gene>
<dbReference type="EMBL" id="WNKU01000001">
    <property type="protein sequence ID" value="MTV47467.1"/>
    <property type="molecule type" value="Genomic_DNA"/>
</dbReference>
<dbReference type="AlphaFoldDB" id="A0A6I3SAL8"/>
<evidence type="ECO:0000313" key="2">
    <source>
        <dbReference type="Proteomes" id="UP000430670"/>
    </source>
</evidence>
<dbReference type="OrthoDB" id="2933859at2"/>
<organism evidence="1 2">
    <name type="scientific">Heliobacterium mobile</name>
    <name type="common">Heliobacillus mobilis</name>
    <dbReference type="NCBI Taxonomy" id="28064"/>
    <lineage>
        <taxon>Bacteria</taxon>
        <taxon>Bacillati</taxon>
        <taxon>Bacillota</taxon>
        <taxon>Clostridia</taxon>
        <taxon>Eubacteriales</taxon>
        <taxon>Heliobacteriaceae</taxon>
        <taxon>Heliobacterium</taxon>
    </lineage>
</organism>
<accession>A0A6I3SAL8</accession>
<keyword evidence="2" id="KW-1185">Reference proteome</keyword>
<reference evidence="1 2" key="1">
    <citation type="submission" date="2019-11" db="EMBL/GenBank/DDBJ databases">
        <title>Whole-genome sequence of a the green, strictly anaerobic photosynthetic bacterium Heliobacillus mobilis DSM 6151.</title>
        <authorList>
            <person name="Kyndt J.A."/>
            <person name="Meyer T.E."/>
        </authorList>
    </citation>
    <scope>NUCLEOTIDE SEQUENCE [LARGE SCALE GENOMIC DNA]</scope>
    <source>
        <strain evidence="1 2">DSM 6151</strain>
    </source>
</reference>
<proteinExistence type="predicted"/>
<protein>
    <submittedName>
        <fullName evidence="1">Uncharacterized protein</fullName>
    </submittedName>
</protein>
<comment type="caution">
    <text evidence="1">The sequence shown here is derived from an EMBL/GenBank/DDBJ whole genome shotgun (WGS) entry which is preliminary data.</text>
</comment>
<name>A0A6I3SAL8_HELMO</name>
<sequence length="130" mass="15523">MSTLERDIEKIFMRDQREKKVAANGVRGRASRLGRVGRMVFPSDRLSPKEKRQYRQAGALIVYSLYDQLVSFDEFDRMGYLRQRELLAKWRTKYSDDEICRDWGLSRYAYEIILEALELPQKCQLTYKDQ</sequence>
<evidence type="ECO:0000313" key="1">
    <source>
        <dbReference type="EMBL" id="MTV47467.1"/>
    </source>
</evidence>
<dbReference type="Proteomes" id="UP000430670">
    <property type="component" value="Unassembled WGS sequence"/>
</dbReference>